<dbReference type="InterPro" id="IPR046342">
    <property type="entry name" value="CBS_dom_sf"/>
</dbReference>
<dbReference type="SMART" id="SM00116">
    <property type="entry name" value="CBS"/>
    <property type="match status" value="2"/>
</dbReference>
<dbReference type="GO" id="GO:0046872">
    <property type="term" value="F:metal ion binding"/>
    <property type="evidence" value="ECO:0007669"/>
    <property type="project" value="UniProtKB-KW"/>
</dbReference>
<keyword evidence="3 7" id="KW-0129">CBS domain</keyword>
<dbReference type="InterPro" id="IPR001347">
    <property type="entry name" value="SIS_dom"/>
</dbReference>
<keyword evidence="5" id="KW-0479">Metal-binding</keyword>
<feature type="domain" description="CBS" evidence="8">
    <location>
        <begin position="222"/>
        <end position="280"/>
    </location>
</feature>
<feature type="site" description="Catalytically relevant" evidence="6">
    <location>
        <position position="124"/>
    </location>
</feature>
<comment type="caution">
    <text evidence="10">The sequence shown here is derived from an EMBL/GenBank/DDBJ whole genome shotgun (WGS) entry which is preliminary data.</text>
</comment>
<dbReference type="InterPro" id="IPR035474">
    <property type="entry name" value="SIS_Kpsf"/>
</dbReference>
<keyword evidence="5" id="KW-0862">Zinc</keyword>
<evidence type="ECO:0000256" key="4">
    <source>
        <dbReference type="PIRNR" id="PIRNR004692"/>
    </source>
</evidence>
<dbReference type="PROSITE" id="PS51464">
    <property type="entry name" value="SIS"/>
    <property type="match status" value="1"/>
</dbReference>
<reference evidence="10 11" key="1">
    <citation type="journal article" date="2019" name="ISME J.">
        <title>Insights into ecological role of a new deltaproteobacterial order Candidatus Acidulodesulfobacterales by metagenomics and metatranscriptomics.</title>
        <authorList>
            <person name="Tan S."/>
            <person name="Liu J."/>
            <person name="Fang Y."/>
            <person name="Hedlund B.P."/>
            <person name="Lian Z.H."/>
            <person name="Huang L.Y."/>
            <person name="Li J.T."/>
            <person name="Huang L.N."/>
            <person name="Li W.J."/>
            <person name="Jiang H.C."/>
            <person name="Dong H.L."/>
            <person name="Shu W.S."/>
        </authorList>
    </citation>
    <scope>NUCLEOTIDE SEQUENCE [LARGE SCALE GENOMIC DNA]</scope>
    <source>
        <strain evidence="10">AP2</strain>
    </source>
</reference>
<feature type="domain" description="SIS" evidence="9">
    <location>
        <begin position="54"/>
        <end position="197"/>
    </location>
</feature>
<dbReference type="InterPro" id="IPR046348">
    <property type="entry name" value="SIS_dom_sf"/>
</dbReference>
<dbReference type="PANTHER" id="PTHR42745">
    <property type="match status" value="1"/>
</dbReference>
<dbReference type="NCBIfam" id="TIGR00393">
    <property type="entry name" value="kpsF"/>
    <property type="match status" value="1"/>
</dbReference>
<gene>
    <name evidence="10" type="ORF">EVJ46_04765</name>
</gene>
<dbReference type="AlphaFoldDB" id="A0A519BGF2"/>
<dbReference type="Gene3D" id="3.10.580.10">
    <property type="entry name" value="CBS-domain"/>
    <property type="match status" value="1"/>
</dbReference>
<dbReference type="PROSITE" id="PS51371">
    <property type="entry name" value="CBS"/>
    <property type="match status" value="2"/>
</dbReference>
<dbReference type="PANTHER" id="PTHR42745:SF1">
    <property type="entry name" value="ARABINOSE 5-PHOSPHATE ISOMERASE KDSD"/>
    <property type="match status" value="1"/>
</dbReference>
<sequence>MEKLNLNKLNNKLDKQDSRFTDAEIIATASEVLKIEADSIVNLIGRLDADFQKAVDYLYNIKGKVVLTGMGKSGIIARKISSTLASTGTPSFFMHPAEASHGDLGMIASDDAVIALSYSGYTKELISILPVIKLVGAGIISFCGNKTSPLFELSDYFFDVSVDKEACPYNIAPTASTAAQLAIGDALAMCLLKKRNFLEEDFARLHPGGSIGKKFLKVKDIMHKGDDIPLVKETSRLNETIMEMTSKRLGLTGVVDSLGNLKGIIVDGDLRRAMIAKEDVLNKSAAEIMTPEPKVILEDALLSSALKKMEDLKITALFAIKTEKKMKPAGVIHIHDIIKAGIASY</sequence>
<evidence type="ECO:0000256" key="5">
    <source>
        <dbReference type="PIRSR" id="PIRSR004692-2"/>
    </source>
</evidence>
<dbReference type="PIRSF" id="PIRSF004692">
    <property type="entry name" value="KdsD_KpsF"/>
    <property type="match status" value="1"/>
</dbReference>
<organism evidence="10 11">
    <name type="scientific">Acididesulfobacter guangdongensis</name>
    <dbReference type="NCBI Taxonomy" id="2597225"/>
    <lineage>
        <taxon>Bacteria</taxon>
        <taxon>Deltaproteobacteria</taxon>
        <taxon>Candidatus Acidulodesulfobacterales</taxon>
        <taxon>Candidatus Acididesulfobacter</taxon>
    </lineage>
</organism>
<dbReference type="EMBL" id="SGBC01000002">
    <property type="protein sequence ID" value="RZD16343.1"/>
    <property type="molecule type" value="Genomic_DNA"/>
</dbReference>
<evidence type="ECO:0000259" key="9">
    <source>
        <dbReference type="PROSITE" id="PS51464"/>
    </source>
</evidence>
<feature type="binding site" evidence="5">
    <location>
        <position position="95"/>
    </location>
    <ligand>
        <name>Zn(2+)</name>
        <dbReference type="ChEBI" id="CHEBI:29105"/>
    </ligand>
</feature>
<dbReference type="CDD" id="cd05014">
    <property type="entry name" value="SIS_Kpsf"/>
    <property type="match status" value="1"/>
</dbReference>
<evidence type="ECO:0000256" key="3">
    <source>
        <dbReference type="ARBA" id="ARBA00023122"/>
    </source>
</evidence>
<dbReference type="Pfam" id="PF00571">
    <property type="entry name" value="CBS"/>
    <property type="match status" value="2"/>
</dbReference>
<dbReference type="CDD" id="cd04604">
    <property type="entry name" value="CBS_pair_SIS_assoc"/>
    <property type="match status" value="1"/>
</dbReference>
<accession>A0A519BGF2</accession>
<dbReference type="InterPro" id="IPR050986">
    <property type="entry name" value="GutQ/KpsF_isomerases"/>
</dbReference>
<dbReference type="Gene3D" id="3.40.50.10490">
    <property type="entry name" value="Glucose-6-phosphate isomerase like protein, domain 1"/>
    <property type="match status" value="1"/>
</dbReference>
<evidence type="ECO:0000256" key="2">
    <source>
        <dbReference type="ARBA" id="ARBA00022737"/>
    </source>
</evidence>
<keyword evidence="10" id="KW-0413">Isomerase</keyword>
<evidence type="ECO:0000313" key="10">
    <source>
        <dbReference type="EMBL" id="RZD16343.1"/>
    </source>
</evidence>
<dbReference type="InterPro" id="IPR000644">
    <property type="entry name" value="CBS_dom"/>
</dbReference>
<dbReference type="GO" id="GO:0097367">
    <property type="term" value="F:carbohydrate derivative binding"/>
    <property type="evidence" value="ECO:0007669"/>
    <property type="project" value="InterPro"/>
</dbReference>
<feature type="site" description="Catalytically relevant" evidence="6">
    <location>
        <position position="165"/>
    </location>
</feature>
<feature type="site" description="Catalytically relevant" evidence="6">
    <location>
        <position position="72"/>
    </location>
</feature>
<dbReference type="GO" id="GO:0019146">
    <property type="term" value="F:arabinose-5-phosphate isomerase activity"/>
    <property type="evidence" value="ECO:0007669"/>
    <property type="project" value="UniProtKB-ARBA"/>
</dbReference>
<feature type="site" description="Catalytically relevant" evidence="6">
    <location>
        <position position="206"/>
    </location>
</feature>
<evidence type="ECO:0000259" key="8">
    <source>
        <dbReference type="PROSITE" id="PS51371"/>
    </source>
</evidence>
<dbReference type="GO" id="GO:0005975">
    <property type="term" value="P:carbohydrate metabolic process"/>
    <property type="evidence" value="ECO:0007669"/>
    <property type="project" value="InterPro"/>
</dbReference>
<evidence type="ECO:0000256" key="6">
    <source>
        <dbReference type="PIRSR" id="PIRSR004692-3"/>
    </source>
</evidence>
<name>A0A519BGF2_ACIG2</name>
<dbReference type="SUPFAM" id="SSF53697">
    <property type="entry name" value="SIS domain"/>
    <property type="match status" value="1"/>
</dbReference>
<dbReference type="Proteomes" id="UP000316562">
    <property type="component" value="Unassembled WGS sequence"/>
</dbReference>
<dbReference type="FunFam" id="3.40.50.10490:FF:000011">
    <property type="entry name" value="Arabinose 5-phosphate isomerase"/>
    <property type="match status" value="1"/>
</dbReference>
<evidence type="ECO:0000256" key="7">
    <source>
        <dbReference type="PROSITE-ProRule" id="PRU00703"/>
    </source>
</evidence>
<dbReference type="GO" id="GO:1901135">
    <property type="term" value="P:carbohydrate derivative metabolic process"/>
    <property type="evidence" value="ECO:0007669"/>
    <property type="project" value="InterPro"/>
</dbReference>
<feature type="domain" description="CBS" evidence="8">
    <location>
        <begin position="289"/>
        <end position="345"/>
    </location>
</feature>
<protein>
    <submittedName>
        <fullName evidence="10">KpsF/GutQ family sugar-phosphate isomerase</fullName>
    </submittedName>
</protein>
<dbReference type="Pfam" id="PF01380">
    <property type="entry name" value="SIS"/>
    <property type="match status" value="1"/>
</dbReference>
<dbReference type="InterPro" id="IPR004800">
    <property type="entry name" value="KdsD/KpsF-type"/>
</dbReference>
<keyword evidence="2" id="KW-0677">Repeat</keyword>
<evidence type="ECO:0000256" key="1">
    <source>
        <dbReference type="ARBA" id="ARBA00008165"/>
    </source>
</evidence>
<proteinExistence type="inferred from homology"/>
<comment type="similarity">
    <text evidence="1 4">Belongs to the SIS family. GutQ/KpsF subfamily.</text>
</comment>
<evidence type="ECO:0000313" key="11">
    <source>
        <dbReference type="Proteomes" id="UP000316562"/>
    </source>
</evidence>